<dbReference type="AlphaFoldDB" id="A0AAV2DP26"/>
<dbReference type="InterPro" id="IPR007541">
    <property type="entry name" value="Uncharacterised_BSP"/>
</dbReference>
<protein>
    <submittedName>
        <fullName evidence="2">Uncharacterized protein</fullName>
    </submittedName>
</protein>
<evidence type="ECO:0000313" key="3">
    <source>
        <dbReference type="Proteomes" id="UP001497516"/>
    </source>
</evidence>
<keyword evidence="1" id="KW-0732">Signal</keyword>
<dbReference type="Proteomes" id="UP001497516">
    <property type="component" value="Chromosome 3"/>
</dbReference>
<evidence type="ECO:0000256" key="1">
    <source>
        <dbReference type="SAM" id="SignalP"/>
    </source>
</evidence>
<dbReference type="PANTHER" id="PTHR33321">
    <property type="match status" value="1"/>
</dbReference>
<dbReference type="Pfam" id="PF04450">
    <property type="entry name" value="BSP"/>
    <property type="match status" value="1"/>
</dbReference>
<feature type="signal peptide" evidence="1">
    <location>
        <begin position="1"/>
        <end position="22"/>
    </location>
</feature>
<sequence length="242" mass="26654">MGLKRQSCLLAILAVVVHMAGGAAVEAVELPIAYSVSNNALNTKGGIDFQNQIGEWYAKRTMSKATVFSWRAFNQLSYPGSKKIVPSIWLVVESMSEDYNGYAAYINGSIVHINANYLGQYNGDLKREFTGLVYNQVASILQWTGNGEAPAWLTTGMADYVRMKAGYEAVGWVGAGEGESLGRGFDVAAHFLGYCNKLKRGFVGELNYKMRNGYTVGYFVDLLGKNVDQLWSEYKATYAKRA</sequence>
<organism evidence="2 3">
    <name type="scientific">Linum trigynum</name>
    <dbReference type="NCBI Taxonomy" id="586398"/>
    <lineage>
        <taxon>Eukaryota</taxon>
        <taxon>Viridiplantae</taxon>
        <taxon>Streptophyta</taxon>
        <taxon>Embryophyta</taxon>
        <taxon>Tracheophyta</taxon>
        <taxon>Spermatophyta</taxon>
        <taxon>Magnoliopsida</taxon>
        <taxon>eudicotyledons</taxon>
        <taxon>Gunneridae</taxon>
        <taxon>Pentapetalae</taxon>
        <taxon>rosids</taxon>
        <taxon>fabids</taxon>
        <taxon>Malpighiales</taxon>
        <taxon>Linaceae</taxon>
        <taxon>Linum</taxon>
    </lineage>
</organism>
<evidence type="ECO:0000313" key="2">
    <source>
        <dbReference type="EMBL" id="CAL1374836.1"/>
    </source>
</evidence>
<feature type="chain" id="PRO_5043707584" evidence="1">
    <location>
        <begin position="23"/>
        <end position="242"/>
    </location>
</feature>
<dbReference type="EMBL" id="OZ034816">
    <property type="protein sequence ID" value="CAL1374836.1"/>
    <property type="molecule type" value="Genomic_DNA"/>
</dbReference>
<keyword evidence="3" id="KW-1185">Reference proteome</keyword>
<gene>
    <name evidence="2" type="ORF">LTRI10_LOCUS16675</name>
</gene>
<name>A0AAV2DP26_9ROSI</name>
<reference evidence="2 3" key="1">
    <citation type="submission" date="2024-04" db="EMBL/GenBank/DDBJ databases">
        <authorList>
            <person name="Fracassetti M."/>
        </authorList>
    </citation>
    <scope>NUCLEOTIDE SEQUENCE [LARGE SCALE GENOMIC DNA]</scope>
</reference>
<proteinExistence type="predicted"/>
<accession>A0AAV2DP26</accession>
<dbReference type="PANTHER" id="PTHR33321:SF12">
    <property type="entry name" value="PLANT BASIC SECRETORY PROTEIN (BSP) FAMILY PROTEIN"/>
    <property type="match status" value="1"/>
</dbReference>